<proteinExistence type="predicted"/>
<gene>
    <name evidence="1" type="ORF">FB461_1027</name>
</gene>
<dbReference type="InterPro" id="IPR036412">
    <property type="entry name" value="HAD-like_sf"/>
</dbReference>
<organism evidence="1 2">
    <name type="scientific">Rarobacter faecitabidus</name>
    <dbReference type="NCBI Taxonomy" id="13243"/>
    <lineage>
        <taxon>Bacteria</taxon>
        <taxon>Bacillati</taxon>
        <taxon>Actinomycetota</taxon>
        <taxon>Actinomycetes</taxon>
        <taxon>Micrococcales</taxon>
        <taxon>Rarobacteraceae</taxon>
        <taxon>Rarobacter</taxon>
    </lineage>
</organism>
<reference evidence="1 2" key="1">
    <citation type="submission" date="2019-06" db="EMBL/GenBank/DDBJ databases">
        <title>Sequencing the genomes of 1000 actinobacteria strains.</title>
        <authorList>
            <person name="Klenk H.-P."/>
        </authorList>
    </citation>
    <scope>NUCLEOTIDE SEQUENCE [LARGE SCALE GENOMIC DNA]</scope>
    <source>
        <strain evidence="1 2">DSM 4813</strain>
    </source>
</reference>
<dbReference type="PANTHER" id="PTHR18901:SF38">
    <property type="entry name" value="PSEUDOURIDINE-5'-PHOSPHATASE"/>
    <property type="match status" value="1"/>
</dbReference>
<dbReference type="AlphaFoldDB" id="A0A542ZW22"/>
<dbReference type="EMBL" id="VFOS01000001">
    <property type="protein sequence ID" value="TQL64522.1"/>
    <property type="molecule type" value="Genomic_DNA"/>
</dbReference>
<comment type="caution">
    <text evidence="1">The sequence shown here is derived from an EMBL/GenBank/DDBJ whole genome shotgun (WGS) entry which is preliminary data.</text>
</comment>
<sequence length="230" mass="23933">MRLTNGLSAVLFDMDGTLIDSEPYWMASETSLVESFGGVWTHEDGLQMVGSSLVGAAAILQTYGVAMPIDEIVAHMVGAVSQELRRHVPWQPGAFALLQELGDAGIPTALVTMSYTELARIVVDGAPAGCFQAVITGDAVTRGKPHPEPYLAAARALGVPIEQCLAIEDSLTGLQSAMASGAVSVAVPHMVPISDQPGATVIPSLGGVGIAELDEIFAAARVQARLTVRD</sequence>
<keyword evidence="1" id="KW-0378">Hydrolase</keyword>
<dbReference type="NCBIfam" id="TIGR01509">
    <property type="entry name" value="HAD-SF-IA-v3"/>
    <property type="match status" value="1"/>
</dbReference>
<dbReference type="InterPro" id="IPR023198">
    <property type="entry name" value="PGP-like_dom2"/>
</dbReference>
<dbReference type="RefSeq" id="WP_246046023.1">
    <property type="nucleotide sequence ID" value="NZ_BAAASV010000007.1"/>
</dbReference>
<dbReference type="PANTHER" id="PTHR18901">
    <property type="entry name" value="2-DEOXYGLUCOSE-6-PHOSPHATE PHOSPHATASE 2"/>
    <property type="match status" value="1"/>
</dbReference>
<dbReference type="Pfam" id="PF00702">
    <property type="entry name" value="Hydrolase"/>
    <property type="match status" value="1"/>
</dbReference>
<protein>
    <submittedName>
        <fullName evidence="1">HAD superfamily hydrolase (TIGR01509 family)</fullName>
    </submittedName>
</protein>
<dbReference type="InterPro" id="IPR006439">
    <property type="entry name" value="HAD-SF_hydro_IA"/>
</dbReference>
<evidence type="ECO:0000313" key="2">
    <source>
        <dbReference type="Proteomes" id="UP000315389"/>
    </source>
</evidence>
<dbReference type="Gene3D" id="3.40.50.1000">
    <property type="entry name" value="HAD superfamily/HAD-like"/>
    <property type="match status" value="1"/>
</dbReference>
<dbReference type="SFLD" id="SFLDS00003">
    <property type="entry name" value="Haloacid_Dehalogenase"/>
    <property type="match status" value="1"/>
</dbReference>
<name>A0A542ZW22_RARFA</name>
<dbReference type="InterPro" id="IPR023214">
    <property type="entry name" value="HAD_sf"/>
</dbReference>
<evidence type="ECO:0000313" key="1">
    <source>
        <dbReference type="EMBL" id="TQL64522.1"/>
    </source>
</evidence>
<keyword evidence="2" id="KW-1185">Reference proteome</keyword>
<dbReference type="SUPFAM" id="SSF56784">
    <property type="entry name" value="HAD-like"/>
    <property type="match status" value="1"/>
</dbReference>
<dbReference type="GO" id="GO:0016787">
    <property type="term" value="F:hydrolase activity"/>
    <property type="evidence" value="ECO:0007669"/>
    <property type="project" value="UniProtKB-KW"/>
</dbReference>
<dbReference type="Gene3D" id="1.10.150.240">
    <property type="entry name" value="Putative phosphatase, domain 2"/>
    <property type="match status" value="1"/>
</dbReference>
<accession>A0A542ZW22</accession>
<dbReference type="Proteomes" id="UP000315389">
    <property type="component" value="Unassembled WGS sequence"/>
</dbReference>
<dbReference type="SFLD" id="SFLDG01129">
    <property type="entry name" value="C1.5:_HAD__Beta-PGM__Phosphata"/>
    <property type="match status" value="1"/>
</dbReference>
<dbReference type="CDD" id="cd07505">
    <property type="entry name" value="HAD_BPGM-like"/>
    <property type="match status" value="1"/>
</dbReference>